<gene>
    <name evidence="2" type="ORF">HU200_003987</name>
</gene>
<accession>A0A835FVM9</accession>
<protein>
    <submittedName>
        <fullName evidence="2">Uncharacterized protein</fullName>
    </submittedName>
</protein>
<dbReference type="AlphaFoldDB" id="A0A835FVM9"/>
<organism evidence="2 3">
    <name type="scientific">Digitaria exilis</name>
    <dbReference type="NCBI Taxonomy" id="1010633"/>
    <lineage>
        <taxon>Eukaryota</taxon>
        <taxon>Viridiplantae</taxon>
        <taxon>Streptophyta</taxon>
        <taxon>Embryophyta</taxon>
        <taxon>Tracheophyta</taxon>
        <taxon>Spermatophyta</taxon>
        <taxon>Magnoliopsida</taxon>
        <taxon>Liliopsida</taxon>
        <taxon>Poales</taxon>
        <taxon>Poaceae</taxon>
        <taxon>PACMAD clade</taxon>
        <taxon>Panicoideae</taxon>
        <taxon>Panicodae</taxon>
        <taxon>Paniceae</taxon>
        <taxon>Anthephorinae</taxon>
        <taxon>Digitaria</taxon>
    </lineage>
</organism>
<dbReference type="Proteomes" id="UP000636709">
    <property type="component" value="Unassembled WGS sequence"/>
</dbReference>
<proteinExistence type="predicted"/>
<feature type="region of interest" description="Disordered" evidence="1">
    <location>
        <begin position="1"/>
        <end position="80"/>
    </location>
</feature>
<evidence type="ECO:0000313" key="3">
    <source>
        <dbReference type="Proteomes" id="UP000636709"/>
    </source>
</evidence>
<keyword evidence="3" id="KW-1185">Reference proteome</keyword>
<feature type="compositionally biased region" description="Basic and acidic residues" evidence="1">
    <location>
        <begin position="58"/>
        <end position="70"/>
    </location>
</feature>
<evidence type="ECO:0000313" key="2">
    <source>
        <dbReference type="EMBL" id="KAF8775998.1"/>
    </source>
</evidence>
<dbReference type="EMBL" id="JACEFO010000257">
    <property type="protein sequence ID" value="KAF8775998.1"/>
    <property type="molecule type" value="Genomic_DNA"/>
</dbReference>
<name>A0A835FVM9_9POAL</name>
<comment type="caution">
    <text evidence="2">The sequence shown here is derived from an EMBL/GenBank/DDBJ whole genome shotgun (WGS) entry which is preliminary data.</text>
</comment>
<evidence type="ECO:0000256" key="1">
    <source>
        <dbReference type="SAM" id="MobiDB-lite"/>
    </source>
</evidence>
<reference evidence="2" key="1">
    <citation type="submission" date="2020-07" db="EMBL/GenBank/DDBJ databases">
        <title>Genome sequence and genetic diversity analysis of an under-domesticated orphan crop, white fonio (Digitaria exilis).</title>
        <authorList>
            <person name="Bennetzen J.L."/>
            <person name="Chen S."/>
            <person name="Ma X."/>
            <person name="Wang X."/>
            <person name="Yssel A.E.J."/>
            <person name="Chaluvadi S.R."/>
            <person name="Johnson M."/>
            <person name="Gangashetty P."/>
            <person name="Hamidou F."/>
            <person name="Sanogo M.D."/>
            <person name="Zwaenepoel A."/>
            <person name="Wallace J."/>
            <person name="Van De Peer Y."/>
            <person name="Van Deynze A."/>
        </authorList>
    </citation>
    <scope>NUCLEOTIDE SEQUENCE</scope>
    <source>
        <tissue evidence="2">Leaves</tissue>
    </source>
</reference>
<sequence>MALKLNCVTADHVDSVRGPGGSSDSQPTPFHSAPGGSSAMARPFSSHRAGKAPASPQARDEDVHGYDSKDSPAPGYADQFIFSQHMDDALPYTQTQGESSQMNMTQTQGVKPGGIVGVTARTFPAVPIACRLGYVGSVGQQMSSAHQIRGRLGVE</sequence>